<name>A0A450U4M4_9GAMM</name>
<proteinExistence type="predicted"/>
<sequence>MKYLKVIGIIGAISLWVFFSARSDYKWADLIVEQETSKGWAIAYRQDNFADLTLPWTWIKTPVTGLWFINDTHTQKINSEIYLIHTLRVSYDYSKTDKEESLELVNVKTRESVFLDTEQDLSALSANKLKWHKYDPGTPGDQIIQYVVKKYEKNG</sequence>
<dbReference type="EMBL" id="CAADFE010000208">
    <property type="protein sequence ID" value="VFJ78877.1"/>
    <property type="molecule type" value="Genomic_DNA"/>
</dbReference>
<accession>A0A450U4M4</accession>
<dbReference type="AlphaFoldDB" id="A0A450U4M4"/>
<evidence type="ECO:0000313" key="1">
    <source>
        <dbReference type="EMBL" id="VFJ78877.1"/>
    </source>
</evidence>
<organism evidence="1">
    <name type="scientific">Candidatus Kentrum sp. FW</name>
    <dbReference type="NCBI Taxonomy" id="2126338"/>
    <lineage>
        <taxon>Bacteria</taxon>
        <taxon>Pseudomonadati</taxon>
        <taxon>Pseudomonadota</taxon>
        <taxon>Gammaproteobacteria</taxon>
        <taxon>Candidatus Kentrum</taxon>
    </lineage>
</organism>
<reference evidence="1" key="1">
    <citation type="submission" date="2019-02" db="EMBL/GenBank/DDBJ databases">
        <authorList>
            <person name="Gruber-Vodicka R. H."/>
            <person name="Seah K. B. B."/>
        </authorList>
    </citation>
    <scope>NUCLEOTIDE SEQUENCE</scope>
    <source>
        <strain evidence="1">BECK_BZ131</strain>
    </source>
</reference>
<gene>
    <name evidence="1" type="ORF">BECKFW1821C_GA0114237_12084</name>
</gene>
<protein>
    <submittedName>
        <fullName evidence="1">Uncharacterized protein</fullName>
    </submittedName>
</protein>